<feature type="domain" description="DSBA-like thioredoxin" evidence="2">
    <location>
        <begin position="4"/>
        <end position="118"/>
    </location>
</feature>
<feature type="domain" description="DSBA-like thioredoxin" evidence="2">
    <location>
        <begin position="124"/>
        <end position="215"/>
    </location>
</feature>
<dbReference type="SUPFAM" id="SSF52833">
    <property type="entry name" value="Thioredoxin-like"/>
    <property type="match status" value="2"/>
</dbReference>
<dbReference type="GO" id="GO:0005777">
    <property type="term" value="C:peroxisome"/>
    <property type="evidence" value="ECO:0007669"/>
    <property type="project" value="TreeGrafter"/>
</dbReference>
<comment type="catalytic activity">
    <reaction evidence="1">
        <text>RX + glutathione = an S-substituted glutathione + a halide anion + H(+)</text>
        <dbReference type="Rhea" id="RHEA:16437"/>
        <dbReference type="ChEBI" id="CHEBI:15378"/>
        <dbReference type="ChEBI" id="CHEBI:16042"/>
        <dbReference type="ChEBI" id="CHEBI:17792"/>
        <dbReference type="ChEBI" id="CHEBI:57925"/>
        <dbReference type="ChEBI" id="CHEBI:90779"/>
        <dbReference type="EC" id="2.5.1.18"/>
    </reaction>
</comment>
<sequence length="229" mass="26518">LQSLLRYENYWPIKVNLIPFFLGGILKESGNKPPITVAAKVAYMNKDLRRNADYWGVNLVPPKDFIETILNRGSLLSQRFLTAIDLQNKSFVEVAARELWERLWTRNETIHTVDDIRQDSISLAARELWERLWTRNETIHTVDDIRQVAMKISLPNAEDLITTSNSTLIKETLKKRNNMALKQGCFGAPWIVVHKGEHEECFFGSDRMHMIAYMIGCKFDGPHIPQHKI</sequence>
<dbReference type="GO" id="GO:0005739">
    <property type="term" value="C:mitochondrion"/>
    <property type="evidence" value="ECO:0007669"/>
    <property type="project" value="TreeGrafter"/>
</dbReference>
<dbReference type="Gene3D" id="3.40.30.10">
    <property type="entry name" value="Glutaredoxin"/>
    <property type="match status" value="2"/>
</dbReference>
<evidence type="ECO:0000256" key="1">
    <source>
        <dbReference type="PIRNR" id="PIRNR006386"/>
    </source>
</evidence>
<dbReference type="InterPro" id="IPR036249">
    <property type="entry name" value="Thioredoxin-like_sf"/>
</dbReference>
<dbReference type="PIRSF" id="PIRSF006386">
    <property type="entry name" value="HCCAis_GSTk"/>
    <property type="match status" value="1"/>
</dbReference>
<comment type="similarity">
    <text evidence="1">Belongs to the GST superfamily. Kappa family.</text>
</comment>
<reference evidence="4" key="1">
    <citation type="submission" date="2017-02" db="UniProtKB">
        <authorList>
            <consortium name="WormBaseParasite"/>
        </authorList>
    </citation>
    <scope>IDENTIFICATION</scope>
</reference>
<evidence type="ECO:0000313" key="4">
    <source>
        <dbReference type="WBParaSite" id="ALUE_0002148201-mRNA-1"/>
    </source>
</evidence>
<dbReference type="PANTHER" id="PTHR42943">
    <property type="entry name" value="GLUTATHIONE S-TRANSFERASE KAPPA"/>
    <property type="match status" value="1"/>
</dbReference>
<proteinExistence type="inferred from homology"/>
<dbReference type="InterPro" id="IPR051924">
    <property type="entry name" value="GST_Kappa/NadH"/>
</dbReference>
<dbReference type="Proteomes" id="UP000036681">
    <property type="component" value="Unplaced"/>
</dbReference>
<dbReference type="GO" id="GO:0006749">
    <property type="term" value="P:glutathione metabolic process"/>
    <property type="evidence" value="ECO:0007669"/>
    <property type="project" value="TreeGrafter"/>
</dbReference>
<evidence type="ECO:0000259" key="2">
    <source>
        <dbReference type="Pfam" id="PF01323"/>
    </source>
</evidence>
<evidence type="ECO:0000313" key="3">
    <source>
        <dbReference type="Proteomes" id="UP000036681"/>
    </source>
</evidence>
<keyword evidence="1" id="KW-0808">Transferase</keyword>
<organism evidence="3 4">
    <name type="scientific">Ascaris lumbricoides</name>
    <name type="common">Giant roundworm</name>
    <dbReference type="NCBI Taxonomy" id="6252"/>
    <lineage>
        <taxon>Eukaryota</taxon>
        <taxon>Metazoa</taxon>
        <taxon>Ecdysozoa</taxon>
        <taxon>Nematoda</taxon>
        <taxon>Chromadorea</taxon>
        <taxon>Rhabditida</taxon>
        <taxon>Spirurina</taxon>
        <taxon>Ascaridomorpha</taxon>
        <taxon>Ascaridoidea</taxon>
        <taxon>Ascarididae</taxon>
        <taxon>Ascaris</taxon>
    </lineage>
</organism>
<dbReference type="EC" id="2.5.1.18" evidence="1"/>
<keyword evidence="3" id="KW-1185">Reference proteome</keyword>
<dbReference type="AlphaFoldDB" id="A0A0M3IRV4"/>
<dbReference type="WBParaSite" id="ALUE_0002148201-mRNA-1">
    <property type="protein sequence ID" value="ALUE_0002148201-mRNA-1"/>
    <property type="gene ID" value="ALUE_0002148201"/>
</dbReference>
<dbReference type="InterPro" id="IPR014440">
    <property type="entry name" value="HCCAis_GSTk"/>
</dbReference>
<name>A0A0M3IRV4_ASCLU</name>
<accession>A0A0M3IRV4</accession>
<dbReference type="InterPro" id="IPR001853">
    <property type="entry name" value="DSBA-like_thioredoxin_dom"/>
</dbReference>
<protein>
    <recommendedName>
        <fullName evidence="1">Glutathione S-transferase kappa</fullName>
        <ecNumber evidence="1">2.5.1.18</ecNumber>
    </recommendedName>
</protein>
<dbReference type="Pfam" id="PF01323">
    <property type="entry name" value="DSBA"/>
    <property type="match status" value="2"/>
</dbReference>
<dbReference type="PANTHER" id="PTHR42943:SF2">
    <property type="entry name" value="GLUTATHIONE S-TRANSFERASE KAPPA 1"/>
    <property type="match status" value="1"/>
</dbReference>
<dbReference type="GO" id="GO:0004364">
    <property type="term" value="F:glutathione transferase activity"/>
    <property type="evidence" value="ECO:0007669"/>
    <property type="project" value="UniProtKB-UniRule"/>
</dbReference>
<dbReference type="GO" id="GO:0004602">
    <property type="term" value="F:glutathione peroxidase activity"/>
    <property type="evidence" value="ECO:0007669"/>
    <property type="project" value="TreeGrafter"/>
</dbReference>